<evidence type="ECO:0000313" key="2">
    <source>
        <dbReference type="Proteomes" id="UP001148838"/>
    </source>
</evidence>
<name>A0ABQ8SHN0_PERAM</name>
<comment type="caution">
    <text evidence="1">The sequence shown here is derived from an EMBL/GenBank/DDBJ whole genome shotgun (WGS) entry which is preliminary data.</text>
</comment>
<accession>A0ABQ8SHN0</accession>
<evidence type="ECO:0000313" key="1">
    <source>
        <dbReference type="EMBL" id="KAJ4433602.1"/>
    </source>
</evidence>
<organism evidence="1 2">
    <name type="scientific">Periplaneta americana</name>
    <name type="common">American cockroach</name>
    <name type="synonym">Blatta americana</name>
    <dbReference type="NCBI Taxonomy" id="6978"/>
    <lineage>
        <taxon>Eukaryota</taxon>
        <taxon>Metazoa</taxon>
        <taxon>Ecdysozoa</taxon>
        <taxon>Arthropoda</taxon>
        <taxon>Hexapoda</taxon>
        <taxon>Insecta</taxon>
        <taxon>Pterygota</taxon>
        <taxon>Neoptera</taxon>
        <taxon>Polyneoptera</taxon>
        <taxon>Dictyoptera</taxon>
        <taxon>Blattodea</taxon>
        <taxon>Blattoidea</taxon>
        <taxon>Blattidae</taxon>
        <taxon>Blattinae</taxon>
        <taxon>Periplaneta</taxon>
    </lineage>
</organism>
<gene>
    <name evidence="1" type="ORF">ANN_15912</name>
</gene>
<reference evidence="1 2" key="1">
    <citation type="journal article" date="2022" name="Allergy">
        <title>Genome assembly and annotation of Periplaneta americana reveal a comprehensive cockroach allergen profile.</title>
        <authorList>
            <person name="Wang L."/>
            <person name="Xiong Q."/>
            <person name="Saelim N."/>
            <person name="Wang L."/>
            <person name="Nong W."/>
            <person name="Wan A.T."/>
            <person name="Shi M."/>
            <person name="Liu X."/>
            <person name="Cao Q."/>
            <person name="Hui J.H.L."/>
            <person name="Sookrung N."/>
            <person name="Leung T.F."/>
            <person name="Tungtrongchitr A."/>
            <person name="Tsui S.K.W."/>
        </authorList>
    </citation>
    <scope>NUCLEOTIDE SEQUENCE [LARGE SCALE GENOMIC DNA]</scope>
    <source>
        <strain evidence="1">PWHHKU_190912</strain>
    </source>
</reference>
<proteinExistence type="predicted"/>
<sequence length="70" mass="8269">MHDNPRPHIFHIVTRYLQEVGIQTLDWPARSPDLNPIEHVYPPNLEAVSSIRDLRTRHAVVIRTHNTWKI</sequence>
<keyword evidence="2" id="KW-1185">Reference proteome</keyword>
<dbReference type="EMBL" id="JAJSOF020000027">
    <property type="protein sequence ID" value="KAJ4433602.1"/>
    <property type="molecule type" value="Genomic_DNA"/>
</dbReference>
<dbReference type="InterPro" id="IPR036397">
    <property type="entry name" value="RNaseH_sf"/>
</dbReference>
<dbReference type="Gene3D" id="3.30.420.10">
    <property type="entry name" value="Ribonuclease H-like superfamily/Ribonuclease H"/>
    <property type="match status" value="1"/>
</dbReference>
<protein>
    <submittedName>
        <fullName evidence="1">Uncharacterized protein</fullName>
    </submittedName>
</protein>
<dbReference type="Proteomes" id="UP001148838">
    <property type="component" value="Unassembled WGS sequence"/>
</dbReference>